<dbReference type="GeneID" id="54780031"/>
<accession>A0A642UUX4</accession>
<proteinExistence type="predicted"/>
<dbReference type="EMBL" id="SWFT01000042">
    <property type="protein sequence ID" value="KAA8905716.1"/>
    <property type="molecule type" value="Genomic_DNA"/>
</dbReference>
<dbReference type="VEuPathDB" id="FungiDB:DIURU_001378"/>
<evidence type="ECO:0000313" key="2">
    <source>
        <dbReference type="EMBL" id="KAA8905716.1"/>
    </source>
</evidence>
<comment type="caution">
    <text evidence="2">The sequence shown here is derived from an EMBL/GenBank/DDBJ whole genome shotgun (WGS) entry which is preliminary data.</text>
</comment>
<dbReference type="Proteomes" id="UP000449547">
    <property type="component" value="Unassembled WGS sequence"/>
</dbReference>
<feature type="region of interest" description="Disordered" evidence="1">
    <location>
        <begin position="1"/>
        <end position="32"/>
    </location>
</feature>
<sequence length="262" mass="25445">MGKTAKLSTKPSTAPPAVPAEAAAATPQAAAPGEAAVTPVAAGGGTAGATGNTPAFSAPPGGIVPVDAATTRPVGDDIGSVGAFIGSVCSTARAAAPTVGAPTGAAPTGTGDAAVTATDNAPAAAGDAAEAAAAVVNAGATTSIPAEAVTAAVPAGDAPAPKDPFKVTEMDEKKLLTFYKYIIGGVGADAAGKHVGFEPARASKLAELIMAKANAKCPMTESGRLALQIFIEEIKEREIGRDVEAMMAFLEANAVDVELAEL</sequence>
<organism evidence="2 3">
    <name type="scientific">Diutina rugosa</name>
    <name type="common">Yeast</name>
    <name type="synonym">Candida rugosa</name>
    <dbReference type="NCBI Taxonomy" id="5481"/>
    <lineage>
        <taxon>Eukaryota</taxon>
        <taxon>Fungi</taxon>
        <taxon>Dikarya</taxon>
        <taxon>Ascomycota</taxon>
        <taxon>Saccharomycotina</taxon>
        <taxon>Pichiomycetes</taxon>
        <taxon>Debaryomycetaceae</taxon>
        <taxon>Diutina</taxon>
    </lineage>
</organism>
<feature type="compositionally biased region" description="Low complexity" evidence="1">
    <location>
        <begin position="19"/>
        <end position="32"/>
    </location>
</feature>
<name>A0A642UUX4_DIURU</name>
<feature type="compositionally biased region" description="Polar residues" evidence="1">
    <location>
        <begin position="1"/>
        <end position="12"/>
    </location>
</feature>
<gene>
    <name evidence="2" type="ORF">DIURU_001378</name>
</gene>
<protein>
    <submittedName>
        <fullName evidence="2">Uncharacterized protein</fullName>
    </submittedName>
</protein>
<dbReference type="RefSeq" id="XP_034013826.1">
    <property type="nucleotide sequence ID" value="XM_034153914.1"/>
</dbReference>
<evidence type="ECO:0000313" key="3">
    <source>
        <dbReference type="Proteomes" id="UP000449547"/>
    </source>
</evidence>
<reference evidence="2 3" key="1">
    <citation type="submission" date="2019-07" db="EMBL/GenBank/DDBJ databases">
        <title>Genome assembly of two rare yeast pathogens: Diutina rugosa and Trichomonascus ciferrii.</title>
        <authorList>
            <person name="Mixao V."/>
            <person name="Saus E."/>
            <person name="Hansen A."/>
            <person name="Lass-Flor C."/>
            <person name="Gabaldon T."/>
        </authorList>
    </citation>
    <scope>NUCLEOTIDE SEQUENCE [LARGE SCALE GENOMIC DNA]</scope>
    <source>
        <strain evidence="2 3">CBS 613</strain>
    </source>
</reference>
<dbReference type="AlphaFoldDB" id="A0A642UUX4"/>
<keyword evidence="3" id="KW-1185">Reference proteome</keyword>
<evidence type="ECO:0000256" key="1">
    <source>
        <dbReference type="SAM" id="MobiDB-lite"/>
    </source>
</evidence>